<evidence type="ECO:0000313" key="2">
    <source>
        <dbReference type="EMBL" id="MDR7122551.1"/>
    </source>
</evidence>
<accession>A0ABU1W3L5</accession>
<dbReference type="Proteomes" id="UP001257909">
    <property type="component" value="Unassembled WGS sequence"/>
</dbReference>
<evidence type="ECO:0000256" key="1">
    <source>
        <dbReference type="SAM" id="SignalP"/>
    </source>
</evidence>
<protein>
    <submittedName>
        <fullName evidence="2">Uncharacterized protein</fullName>
    </submittedName>
</protein>
<comment type="caution">
    <text evidence="2">The sequence shown here is derived from an EMBL/GenBank/DDBJ whole genome shotgun (WGS) entry which is preliminary data.</text>
</comment>
<name>A0ABU1W3L5_9GAMM</name>
<organism evidence="2 3">
    <name type="scientific">Rheinheimera soli</name>
    <dbReference type="NCBI Taxonomy" id="443616"/>
    <lineage>
        <taxon>Bacteria</taxon>
        <taxon>Pseudomonadati</taxon>
        <taxon>Pseudomonadota</taxon>
        <taxon>Gammaproteobacteria</taxon>
        <taxon>Chromatiales</taxon>
        <taxon>Chromatiaceae</taxon>
        <taxon>Rheinheimera</taxon>
    </lineage>
</organism>
<feature type="signal peptide" evidence="1">
    <location>
        <begin position="1"/>
        <end position="22"/>
    </location>
</feature>
<gene>
    <name evidence="2" type="ORF">J2W69_003526</name>
</gene>
<evidence type="ECO:0000313" key="3">
    <source>
        <dbReference type="Proteomes" id="UP001257909"/>
    </source>
</evidence>
<dbReference type="EMBL" id="JAVDWR010000018">
    <property type="protein sequence ID" value="MDR7122551.1"/>
    <property type="molecule type" value="Genomic_DNA"/>
</dbReference>
<keyword evidence="1" id="KW-0732">Signal</keyword>
<keyword evidence="3" id="KW-1185">Reference proteome</keyword>
<proteinExistence type="predicted"/>
<dbReference type="RefSeq" id="WP_310280854.1">
    <property type="nucleotide sequence ID" value="NZ_JAVDWR010000018.1"/>
</dbReference>
<sequence>MKRLVLGLAVLSLSGCGGGSDADPAPGQGQGQSKPLLAEYHGSWGIDGLAVVMISSTSVTTYIYDETRSCYEADFFNVTASSSSSLTAKDVATGEVSTSSFELINGVLRVKEGKESLDLPAIDYFLPSPGCPNVHGIQTITADITLDTLPPYVTINRSAQSSGYVEYSYGISFDTNKNSKLDAGDVQLMLHHFKSGGAENIQLPLSDIKASVWNYVPENGSTRVLVTSSSLESLTLGVELQGSMLRFTADTRQHASLMHIAADTPIFVSTYLNYPSPEPEILEGFADGPWNWSSAEHQDIFPEQGMAIPNNYPQHLMTDASGDLTKGQSKWVDIQSVKLSFN</sequence>
<dbReference type="PROSITE" id="PS51257">
    <property type="entry name" value="PROKAR_LIPOPROTEIN"/>
    <property type="match status" value="1"/>
</dbReference>
<feature type="chain" id="PRO_5046745917" evidence="1">
    <location>
        <begin position="23"/>
        <end position="342"/>
    </location>
</feature>
<reference evidence="2 3" key="1">
    <citation type="submission" date="2023-07" db="EMBL/GenBank/DDBJ databases">
        <title>Sorghum-associated microbial communities from plants grown in Nebraska, USA.</title>
        <authorList>
            <person name="Schachtman D."/>
        </authorList>
    </citation>
    <scope>NUCLEOTIDE SEQUENCE [LARGE SCALE GENOMIC DNA]</scope>
    <source>
        <strain evidence="2 3">4138</strain>
    </source>
</reference>